<feature type="domain" description="TraC-like" evidence="3">
    <location>
        <begin position="40"/>
        <end position="189"/>
    </location>
</feature>
<feature type="coiled-coil region" evidence="1">
    <location>
        <begin position="161"/>
        <end position="188"/>
    </location>
</feature>
<name>A0ABW0YSD4_9BACI</name>
<dbReference type="NCBIfam" id="NF041427">
    <property type="entry name" value="TrsD"/>
    <property type="match status" value="1"/>
</dbReference>
<dbReference type="RefSeq" id="WP_385943082.1">
    <property type="nucleotide sequence ID" value="NZ_JBHSOZ010000016.1"/>
</dbReference>
<sequence length="214" mass="25041">MKKPKSPPNSISQAPKKLKNEQDQTIQDMSLIKGQYLEYIVLKDGYLVAALKTTGINMQLFNQDEQTELFHDYASFLNSMFSGNSESDSLQLLDTTVPIDMKPYLLGWKKRYLMAEEANDPVKQRLIASYINHFEGIDEKTEMTTKQHLFIIKEKIKEDSYESLEFARKNLDDKVKELRQTLESTFENYHLEITKLDASEYKEALHHFTNFIRQ</sequence>
<keyword evidence="1" id="KW-0175">Coiled coil</keyword>
<keyword evidence="5" id="KW-1185">Reference proteome</keyword>
<dbReference type="Proteomes" id="UP001596142">
    <property type="component" value="Unassembled WGS sequence"/>
</dbReference>
<evidence type="ECO:0000256" key="1">
    <source>
        <dbReference type="SAM" id="Coils"/>
    </source>
</evidence>
<proteinExistence type="predicted"/>
<dbReference type="EMBL" id="JBHSOZ010000016">
    <property type="protein sequence ID" value="MFC5714392.1"/>
    <property type="molecule type" value="Genomic_DNA"/>
</dbReference>
<dbReference type="Pfam" id="PF26593">
    <property type="entry name" value="TraC-like"/>
    <property type="match status" value="1"/>
</dbReference>
<accession>A0ABW0YSD4</accession>
<protein>
    <submittedName>
        <fullName evidence="4">TrsD/TraD family conjugative transfer protein</fullName>
    </submittedName>
</protein>
<feature type="region of interest" description="Disordered" evidence="2">
    <location>
        <begin position="1"/>
        <end position="22"/>
    </location>
</feature>
<dbReference type="InterPro" id="IPR058596">
    <property type="entry name" value="TraC-like_dom"/>
</dbReference>
<evidence type="ECO:0000256" key="2">
    <source>
        <dbReference type="SAM" id="MobiDB-lite"/>
    </source>
</evidence>
<evidence type="ECO:0000259" key="3">
    <source>
        <dbReference type="Pfam" id="PF26593"/>
    </source>
</evidence>
<gene>
    <name evidence="4" type="primary">trsD</name>
    <name evidence="4" type="ORF">ACFPU1_16725</name>
</gene>
<organism evidence="4 5">
    <name type="scientific">Thalassorhabdus alkalitolerans</name>
    <dbReference type="NCBI Taxonomy" id="2282697"/>
    <lineage>
        <taxon>Bacteria</taxon>
        <taxon>Bacillati</taxon>
        <taxon>Bacillota</taxon>
        <taxon>Bacilli</taxon>
        <taxon>Bacillales</taxon>
        <taxon>Bacillaceae</taxon>
        <taxon>Thalassorhabdus</taxon>
    </lineage>
</organism>
<evidence type="ECO:0000313" key="4">
    <source>
        <dbReference type="EMBL" id="MFC5714392.1"/>
    </source>
</evidence>
<evidence type="ECO:0000313" key="5">
    <source>
        <dbReference type="Proteomes" id="UP001596142"/>
    </source>
</evidence>
<comment type="caution">
    <text evidence="4">The sequence shown here is derived from an EMBL/GenBank/DDBJ whole genome shotgun (WGS) entry which is preliminary data.</text>
</comment>
<reference evidence="5" key="1">
    <citation type="journal article" date="2019" name="Int. J. Syst. Evol. Microbiol.">
        <title>The Global Catalogue of Microorganisms (GCM) 10K type strain sequencing project: providing services to taxonomists for standard genome sequencing and annotation.</title>
        <authorList>
            <consortium name="The Broad Institute Genomics Platform"/>
            <consortium name="The Broad Institute Genome Sequencing Center for Infectious Disease"/>
            <person name="Wu L."/>
            <person name="Ma J."/>
        </authorList>
    </citation>
    <scope>NUCLEOTIDE SEQUENCE [LARGE SCALE GENOMIC DNA]</scope>
    <source>
        <strain evidence="5">CECT 7184</strain>
    </source>
</reference>